<sequence>MAQRRSRNRRSSARRSSNVTGDFNENTNIIDNDDPLWFNRTIIRPSTSLVLTKHASSILNSDSTIDTSEISGKWFDNLSRSESSKLMADNVRKNVKQRINNGTSIQPKEDSRNIKRQSLSNSSSKKINQLNTSSNEAILDQGAKKLRSGKILIKQDIPVKIQLTKYANKNLNTNSDAAVNSNDSNTDDVQKRRPNLFSQESKERTEKNSFDAALEDNNISNKSNTTLGNRSKKQSPKHISPKSFTTDSDHNNQSGVRVGRNISSKRITQLLKEKQLSEENAFDEVLESQNLTTEMDKTDKSLRSQRISLRNKLSQVLNNSQSSLKYMNKSNANKITDVSSLNESIPYNKTKNDSKEISNENESSSLPKYIRRTKSYVPNASTTKQKFMNSDPVKEMDVEDHIVRQNYIIKNRSDDDTSDEESYISKKSLLSSQRQSTKAATSLHSQDKSAIENRGTELNEKSEISGHEMSAKEVAETSKVLNLSSNIIKKINKPNESFAESYNKELLKQKFNRIISRNSPSTEGDVDDDLLRTPHPAQSTLNPSGRPFTRLTEFRSFETDESSSSHNSLTRNVVNTSNTSKKGNDLSVLKGVATSVKETSAPNENERQLKLSNNAMMIDKSLWEIAKKKVDLIKEATLANLELEKKRNQELEQKNKQTDAKVKRTMALKQAKLKMKKRKPINKAYYVDGKLYKQPKLSRPKNWATDRLYKYLWNRMEPLFRSETRIESEKFVQELSKISSLIIKRKKYESYSKVLEKLLVMMARLNLIKTRYDFYRFCRDFMPYDFRIKVVPMKLPGNVENIPYNQELVCTPILQDEDMNSDSISNDNA</sequence>
<gene>
    <name evidence="4" type="primary">LOC105368332</name>
</gene>
<feature type="compositionally biased region" description="Basic residues" evidence="2">
    <location>
        <begin position="230"/>
        <end position="240"/>
    </location>
</feature>
<evidence type="ECO:0000313" key="4">
    <source>
        <dbReference type="RefSeq" id="XP_011505635.1"/>
    </source>
</evidence>
<evidence type="ECO:0000256" key="1">
    <source>
        <dbReference type="SAM" id="Coils"/>
    </source>
</evidence>
<feature type="compositionally biased region" description="Polar residues" evidence="2">
    <location>
        <begin position="217"/>
        <end position="229"/>
    </location>
</feature>
<feature type="coiled-coil region" evidence="1">
    <location>
        <begin position="633"/>
        <end position="668"/>
    </location>
</feature>
<dbReference type="RefSeq" id="XP_011505635.1">
    <property type="nucleotide sequence ID" value="XM_011507333.1"/>
</dbReference>
<feature type="compositionally biased region" description="Low complexity" evidence="2">
    <location>
        <begin position="173"/>
        <end position="184"/>
    </location>
</feature>
<feature type="region of interest" description="Disordered" evidence="2">
    <location>
        <begin position="557"/>
        <end position="582"/>
    </location>
</feature>
<reference evidence="4" key="1">
    <citation type="submission" date="2025-08" db="UniProtKB">
        <authorList>
            <consortium name="RefSeq"/>
        </authorList>
    </citation>
    <scope>IDENTIFICATION</scope>
</reference>
<feature type="compositionally biased region" description="Basic and acidic residues" evidence="2">
    <location>
        <begin position="392"/>
        <end position="403"/>
    </location>
</feature>
<organism evidence="3 4">
    <name type="scientific">Ceratosolen solmsi marchali</name>
    <dbReference type="NCBI Taxonomy" id="326594"/>
    <lineage>
        <taxon>Eukaryota</taxon>
        <taxon>Metazoa</taxon>
        <taxon>Ecdysozoa</taxon>
        <taxon>Arthropoda</taxon>
        <taxon>Hexapoda</taxon>
        <taxon>Insecta</taxon>
        <taxon>Pterygota</taxon>
        <taxon>Neoptera</taxon>
        <taxon>Endopterygota</taxon>
        <taxon>Hymenoptera</taxon>
        <taxon>Apocrita</taxon>
        <taxon>Proctotrupomorpha</taxon>
        <taxon>Chalcidoidea</taxon>
        <taxon>Agaonidae</taxon>
        <taxon>Agaoninae</taxon>
        <taxon>Ceratosolen</taxon>
    </lineage>
</organism>
<feature type="region of interest" description="Disordered" evidence="2">
    <location>
        <begin position="1"/>
        <end position="26"/>
    </location>
</feature>
<feature type="compositionally biased region" description="Polar residues" evidence="2">
    <location>
        <begin position="562"/>
        <end position="581"/>
    </location>
</feature>
<feature type="compositionally biased region" description="Basic residues" evidence="2">
    <location>
        <begin position="1"/>
        <end position="13"/>
    </location>
</feature>
<proteinExistence type="predicted"/>
<dbReference type="KEGG" id="csol:105368332"/>
<feature type="compositionally biased region" description="Polar residues" evidence="2">
    <location>
        <begin position="376"/>
        <end position="388"/>
    </location>
</feature>
<feature type="compositionally biased region" description="Polar residues" evidence="2">
    <location>
        <begin position="242"/>
        <end position="261"/>
    </location>
</feature>
<accession>A0AAJ6YWE1</accession>
<protein>
    <submittedName>
        <fullName evidence="4">Uncharacterized protein</fullName>
    </submittedName>
</protein>
<keyword evidence="3" id="KW-1185">Reference proteome</keyword>
<feature type="compositionally biased region" description="Low complexity" evidence="2">
    <location>
        <begin position="425"/>
        <end position="436"/>
    </location>
</feature>
<dbReference type="AlphaFoldDB" id="A0AAJ6YWE1"/>
<feature type="compositionally biased region" description="Basic and acidic residues" evidence="2">
    <location>
        <begin position="200"/>
        <end position="209"/>
    </location>
</feature>
<name>A0AAJ6YWE1_9HYME</name>
<feature type="compositionally biased region" description="Basic and acidic residues" evidence="2">
    <location>
        <begin position="445"/>
        <end position="471"/>
    </location>
</feature>
<keyword evidence="1" id="KW-0175">Coiled coil</keyword>
<dbReference type="GeneID" id="105368332"/>
<feature type="compositionally biased region" description="Polar residues" evidence="2">
    <location>
        <begin position="116"/>
        <end position="128"/>
    </location>
</feature>
<feature type="region of interest" description="Disordered" evidence="2">
    <location>
        <begin position="173"/>
        <end position="261"/>
    </location>
</feature>
<dbReference type="Proteomes" id="UP000695007">
    <property type="component" value="Unplaced"/>
</dbReference>
<feature type="region of interest" description="Disordered" evidence="2">
    <location>
        <begin position="102"/>
        <end position="128"/>
    </location>
</feature>
<evidence type="ECO:0000256" key="2">
    <source>
        <dbReference type="SAM" id="MobiDB-lite"/>
    </source>
</evidence>
<feature type="region of interest" description="Disordered" evidence="2">
    <location>
        <begin position="346"/>
        <end position="471"/>
    </location>
</feature>
<evidence type="ECO:0000313" key="3">
    <source>
        <dbReference type="Proteomes" id="UP000695007"/>
    </source>
</evidence>